<reference evidence="6 7" key="1">
    <citation type="submission" date="2019-09" db="EMBL/GenBank/DDBJ databases">
        <title>The hologenome of the rock-dwelling lichen Lasallia pustulata.</title>
        <authorList>
            <person name="Greshake Tzovaras B."/>
            <person name="Segers F."/>
            <person name="Bicker A."/>
            <person name="Dal Grande F."/>
            <person name="Otte J."/>
            <person name="Hankeln T."/>
            <person name="Schmitt I."/>
            <person name="Ebersberger I."/>
        </authorList>
    </citation>
    <scope>NUCLEOTIDE SEQUENCE [LARGE SCALE GENOMIC DNA]</scope>
    <source>
        <strain evidence="6">A1-1</strain>
    </source>
</reference>
<dbReference type="InterPro" id="IPR000387">
    <property type="entry name" value="Tyr_Pase_dom"/>
</dbReference>
<dbReference type="InterPro" id="IPR003595">
    <property type="entry name" value="Tyr_Pase_cat"/>
</dbReference>
<protein>
    <submittedName>
        <fullName evidence="6">Tyrosine phosphatase 2</fullName>
    </submittedName>
</protein>
<evidence type="ECO:0000313" key="7">
    <source>
        <dbReference type="Proteomes" id="UP000324767"/>
    </source>
</evidence>
<dbReference type="PANTHER" id="PTHR19134:SF449">
    <property type="entry name" value="TYROSINE-PROTEIN PHOSPHATASE 1"/>
    <property type="match status" value="1"/>
</dbReference>
<dbReference type="AlphaFoldDB" id="A0A5M8PJD7"/>
<feature type="compositionally biased region" description="Polar residues" evidence="2">
    <location>
        <begin position="26"/>
        <end position="37"/>
    </location>
</feature>
<evidence type="ECO:0000256" key="2">
    <source>
        <dbReference type="SAM" id="MobiDB-lite"/>
    </source>
</evidence>
<dbReference type="InterPro" id="IPR029021">
    <property type="entry name" value="Prot-tyrosine_phosphatase-like"/>
</dbReference>
<dbReference type="InterPro" id="IPR000242">
    <property type="entry name" value="PTP_cat"/>
</dbReference>
<feature type="region of interest" description="Disordered" evidence="2">
    <location>
        <begin position="1"/>
        <end position="42"/>
    </location>
</feature>
<name>A0A5M8PJD7_9LECA</name>
<dbReference type="Gene3D" id="3.90.190.10">
    <property type="entry name" value="Protein tyrosine phosphatase superfamily"/>
    <property type="match status" value="1"/>
</dbReference>
<dbReference type="GO" id="GO:0004725">
    <property type="term" value="F:protein tyrosine phosphatase activity"/>
    <property type="evidence" value="ECO:0007669"/>
    <property type="project" value="InterPro"/>
</dbReference>
<dbReference type="PRINTS" id="PR00700">
    <property type="entry name" value="PRTYPHPHTASE"/>
</dbReference>
<dbReference type="PROSITE" id="PS50055">
    <property type="entry name" value="TYR_PHOSPHATASE_PTP"/>
    <property type="match status" value="1"/>
</dbReference>
<keyword evidence="3" id="KW-0472">Membrane</keyword>
<feature type="compositionally biased region" description="Polar residues" evidence="2">
    <location>
        <begin position="354"/>
        <end position="363"/>
    </location>
</feature>
<dbReference type="PANTHER" id="PTHR19134">
    <property type="entry name" value="RECEPTOR-TYPE TYROSINE-PROTEIN PHOSPHATASE"/>
    <property type="match status" value="1"/>
</dbReference>
<evidence type="ECO:0000256" key="1">
    <source>
        <dbReference type="ARBA" id="ARBA00009649"/>
    </source>
</evidence>
<dbReference type="EMBL" id="VXIT01000012">
    <property type="protein sequence ID" value="KAA6409088.1"/>
    <property type="molecule type" value="Genomic_DNA"/>
</dbReference>
<evidence type="ECO:0000259" key="4">
    <source>
        <dbReference type="PROSITE" id="PS50055"/>
    </source>
</evidence>
<comment type="similarity">
    <text evidence="1">Belongs to the protein-tyrosine phosphatase family. Non-receptor class subfamily.</text>
</comment>
<feature type="transmembrane region" description="Helical" evidence="3">
    <location>
        <begin position="424"/>
        <end position="445"/>
    </location>
</feature>
<accession>A0A5M8PJD7</accession>
<dbReference type="InterPro" id="IPR050348">
    <property type="entry name" value="Protein-Tyr_Phosphatase"/>
</dbReference>
<proteinExistence type="inferred from homology"/>
<evidence type="ECO:0000313" key="6">
    <source>
        <dbReference type="EMBL" id="KAA6409088.1"/>
    </source>
</evidence>
<evidence type="ECO:0000256" key="3">
    <source>
        <dbReference type="SAM" id="Phobius"/>
    </source>
</evidence>
<dbReference type="OrthoDB" id="10253954at2759"/>
<evidence type="ECO:0000259" key="5">
    <source>
        <dbReference type="PROSITE" id="PS50056"/>
    </source>
</evidence>
<keyword evidence="3" id="KW-0812">Transmembrane</keyword>
<feature type="domain" description="Tyrosine specific protein phosphatases" evidence="5">
    <location>
        <begin position="259"/>
        <end position="340"/>
    </location>
</feature>
<dbReference type="SMART" id="SM00404">
    <property type="entry name" value="PTPc_motif"/>
    <property type="match status" value="1"/>
</dbReference>
<keyword evidence="3" id="KW-1133">Transmembrane helix</keyword>
<feature type="region of interest" description="Disordered" evidence="2">
    <location>
        <begin position="354"/>
        <end position="384"/>
    </location>
</feature>
<comment type="caution">
    <text evidence="6">The sequence shown here is derived from an EMBL/GenBank/DDBJ whole genome shotgun (WGS) entry which is preliminary data.</text>
</comment>
<feature type="compositionally biased region" description="Basic and acidic residues" evidence="2">
    <location>
        <begin position="364"/>
        <end position="373"/>
    </location>
</feature>
<dbReference type="PROSITE" id="PS00383">
    <property type="entry name" value="TYR_PHOSPHATASE_1"/>
    <property type="match status" value="1"/>
</dbReference>
<feature type="domain" description="Tyrosine-protein phosphatase" evidence="4">
    <location>
        <begin position="90"/>
        <end position="349"/>
    </location>
</feature>
<dbReference type="SMART" id="SM00194">
    <property type="entry name" value="PTPc"/>
    <property type="match status" value="1"/>
</dbReference>
<sequence>MMSSSTRLQPPTTSTSKRSRSRESQHSLNLSPILKQQESNHDASVPAFLRQSRAAVSTKFTALYVQDQERLLASQQNPDPSSEWFQEATPDVKARNRYPDVQAWANSRIHLKVPEGQCDYINASPISLRDPRTGANVRYIATQGPQQTGLSYFWQMIWHESKEVAVIVMLTRTAEAGRDKCFQYYPLDPENDSFQINTGNETNDTPTGSVRLLETDFHQASRATVSKLLLTFGEETKTVWHLLFSGWSDHNVPEDEDRTGLLELIKLSAAKNTGPDNPRIVHCSAGVGRSGTFIALEHLLAELAAGSLADAKDDDDLIYNTVCELRKQRMMMVQSLTQYQFLYQVLRDEVKKAQNTARQNPARQNHEVKDLGKSTDGTEEPSPKMIKLTKGFKGAILGKTPWCRRRADHESDQNRSTIEPRTTVLLGLGIGVGVLLLAYGLKAFFRGVP</sequence>
<dbReference type="Pfam" id="PF00102">
    <property type="entry name" value="Y_phosphatase"/>
    <property type="match status" value="1"/>
</dbReference>
<dbReference type="CDD" id="cd18533">
    <property type="entry name" value="PTP_fungal"/>
    <property type="match status" value="1"/>
</dbReference>
<dbReference type="SUPFAM" id="SSF52799">
    <property type="entry name" value="(Phosphotyrosine protein) phosphatases II"/>
    <property type="match status" value="1"/>
</dbReference>
<organism evidence="6 7">
    <name type="scientific">Lasallia pustulata</name>
    <dbReference type="NCBI Taxonomy" id="136370"/>
    <lineage>
        <taxon>Eukaryota</taxon>
        <taxon>Fungi</taxon>
        <taxon>Dikarya</taxon>
        <taxon>Ascomycota</taxon>
        <taxon>Pezizomycotina</taxon>
        <taxon>Lecanoromycetes</taxon>
        <taxon>OSLEUM clade</taxon>
        <taxon>Umbilicariomycetidae</taxon>
        <taxon>Umbilicariales</taxon>
        <taxon>Umbilicariaceae</taxon>
        <taxon>Lasallia</taxon>
    </lineage>
</organism>
<dbReference type="Proteomes" id="UP000324767">
    <property type="component" value="Unassembled WGS sequence"/>
</dbReference>
<dbReference type="PROSITE" id="PS50056">
    <property type="entry name" value="TYR_PHOSPHATASE_2"/>
    <property type="match status" value="1"/>
</dbReference>
<gene>
    <name evidence="6" type="ORF">FRX48_07432</name>
</gene>
<feature type="compositionally biased region" description="Polar residues" evidence="2">
    <location>
        <begin position="1"/>
        <end position="11"/>
    </location>
</feature>
<dbReference type="InterPro" id="IPR016130">
    <property type="entry name" value="Tyr_Pase_AS"/>
</dbReference>